<dbReference type="PANTHER" id="PTHR30258">
    <property type="entry name" value="TYPE II SECRETION SYSTEM PROTEIN GSPE-RELATED"/>
    <property type="match status" value="1"/>
</dbReference>
<protein>
    <recommendedName>
        <fullName evidence="7">protein-secreting ATPase</fullName>
        <ecNumber evidence="7">7.4.2.8</ecNumber>
    </recommendedName>
</protein>
<dbReference type="GO" id="GO:0005524">
    <property type="term" value="F:ATP binding"/>
    <property type="evidence" value="ECO:0007669"/>
    <property type="project" value="UniProtKB-KW"/>
</dbReference>
<comment type="catalytic activity">
    <reaction evidence="8">
        <text>ATP + H2O + cellular proteinSide 1 = ADP + phosphate + cellular proteinSide 2.</text>
        <dbReference type="EC" id="7.4.2.8"/>
    </reaction>
</comment>
<evidence type="ECO:0000313" key="10">
    <source>
        <dbReference type="EMBL" id="MBC2600959.1"/>
    </source>
</evidence>
<keyword evidence="3" id="KW-0547">Nucleotide-binding</keyword>
<dbReference type="GO" id="GO:0015627">
    <property type="term" value="C:type II protein secretion system complex"/>
    <property type="evidence" value="ECO:0007669"/>
    <property type="project" value="InterPro"/>
</dbReference>
<dbReference type="PROSITE" id="PS00662">
    <property type="entry name" value="T2SP_E"/>
    <property type="match status" value="1"/>
</dbReference>
<sequence>MFEDHNDTIFDLLKERELVPHDQLIAAFDETHGTGKALAEVLIDSGYLTEEQILENLADYLGHQYMDEVPRMVEEDVSKQVRPNLARMYGVVPVRYDDTSIDLLAMDPLNFSIVDDLTFTLNKDINLVVADPPKIETLLYETYGQGDASIDDLLGELDEDSMEDVDDDISDDDLNQLANQTPIIRFVNLVLQQAIKDKASDVHFEPYEDQFRIRYRIDGALYEMSPPPKKLAVPVISRIKVIANLNIAEKRIPQDGRIKMTIAGRPVDLRVSTLPTQFGESVVLRVLDKSVVNLDLESLSLPDDVLENIRSTVRLPNGIFIVTGPTGSGKTTTLYSALREINQIDTKILTAEDPIEYEIEGIMQVAVNHQVGLDFARALRSFLRQDPDKIMVGEIRDIETAQIAVQASLTGHVVLSTLHTNDASGAVTRLVDMGLEPFLISSSLEAVLAQRLVRRICRQCRQEYEPDGEMIDLLGVDPLEVADKDFYFGAGCPHCSNTGYSGRIGLFEMIMVTDPLRELINKRSPTLVIRQKALEQGMRSLREDGLRAIFDGHTTIEEVLKYT</sequence>
<evidence type="ECO:0000256" key="1">
    <source>
        <dbReference type="ARBA" id="ARBA00006611"/>
    </source>
</evidence>
<dbReference type="GO" id="GO:0005886">
    <property type="term" value="C:plasma membrane"/>
    <property type="evidence" value="ECO:0007669"/>
    <property type="project" value="TreeGrafter"/>
</dbReference>
<dbReference type="Gene3D" id="3.30.300.160">
    <property type="entry name" value="Type II secretion system, protein E, N-terminal domain"/>
    <property type="match status" value="1"/>
</dbReference>
<dbReference type="AlphaFoldDB" id="A0A7X1AW26"/>
<dbReference type="SMART" id="SM00382">
    <property type="entry name" value="AAA"/>
    <property type="match status" value="1"/>
</dbReference>
<evidence type="ECO:0000256" key="8">
    <source>
        <dbReference type="ARBA" id="ARBA00034006"/>
    </source>
</evidence>
<dbReference type="FunFam" id="3.40.50.300:FF:000398">
    <property type="entry name" value="Type IV pilus assembly ATPase PilB"/>
    <property type="match status" value="1"/>
</dbReference>
<dbReference type="GO" id="GO:0008564">
    <property type="term" value="F:protein-exporting ATPase activity"/>
    <property type="evidence" value="ECO:0007669"/>
    <property type="project" value="UniProtKB-EC"/>
</dbReference>
<dbReference type="InterPro" id="IPR013369">
    <property type="entry name" value="T2SS_GspE"/>
</dbReference>
<evidence type="ECO:0000256" key="6">
    <source>
        <dbReference type="ARBA" id="ARBA00022967"/>
    </source>
</evidence>
<dbReference type="InterPro" id="IPR037257">
    <property type="entry name" value="T2SS_E_N_sf"/>
</dbReference>
<proteinExistence type="inferred from homology"/>
<dbReference type="InterPro" id="IPR007831">
    <property type="entry name" value="T2SS_GspE_N"/>
</dbReference>
<evidence type="ECO:0000259" key="9">
    <source>
        <dbReference type="PROSITE" id="PS00662"/>
    </source>
</evidence>
<dbReference type="Gene3D" id="3.40.50.300">
    <property type="entry name" value="P-loop containing nucleotide triphosphate hydrolases"/>
    <property type="match status" value="1"/>
</dbReference>
<dbReference type="GO" id="GO:0015628">
    <property type="term" value="P:protein secretion by the type II secretion system"/>
    <property type="evidence" value="ECO:0007669"/>
    <property type="project" value="InterPro"/>
</dbReference>
<dbReference type="Pfam" id="PF00437">
    <property type="entry name" value="T2SSE"/>
    <property type="match status" value="1"/>
</dbReference>
<gene>
    <name evidence="10" type="primary">gspE</name>
    <name evidence="10" type="ORF">H5P30_04110</name>
</gene>
<dbReference type="RefSeq" id="WP_185691693.1">
    <property type="nucleotide sequence ID" value="NZ_JACHVA010000040.1"/>
</dbReference>
<dbReference type="Gene3D" id="3.30.450.90">
    <property type="match status" value="1"/>
</dbReference>
<dbReference type="CDD" id="cd01129">
    <property type="entry name" value="PulE-GspE-like"/>
    <property type="match status" value="1"/>
</dbReference>
<keyword evidence="6" id="KW-1278">Translocase</keyword>
<dbReference type="Pfam" id="PF05157">
    <property type="entry name" value="MshEN"/>
    <property type="match status" value="1"/>
</dbReference>
<reference evidence="10 11" key="1">
    <citation type="submission" date="2020-07" db="EMBL/GenBank/DDBJ databases">
        <authorList>
            <person name="Feng X."/>
        </authorList>
    </citation>
    <scope>NUCLEOTIDE SEQUENCE [LARGE SCALE GENOMIC DNA]</scope>
    <source>
        <strain evidence="10 11">JCM14086</strain>
    </source>
</reference>
<keyword evidence="5" id="KW-0653">Protein transport</keyword>
<comment type="similarity">
    <text evidence="1">Belongs to the GSP E family.</text>
</comment>
<dbReference type="NCBIfam" id="TIGR02533">
    <property type="entry name" value="type_II_gspE"/>
    <property type="match status" value="1"/>
</dbReference>
<comment type="caution">
    <text evidence="10">The sequence shown here is derived from an EMBL/GenBank/DDBJ whole genome shotgun (WGS) entry which is preliminary data.</text>
</comment>
<dbReference type="SUPFAM" id="SSF52540">
    <property type="entry name" value="P-loop containing nucleoside triphosphate hydrolases"/>
    <property type="match status" value="1"/>
</dbReference>
<evidence type="ECO:0000256" key="2">
    <source>
        <dbReference type="ARBA" id="ARBA00022448"/>
    </source>
</evidence>
<evidence type="ECO:0000256" key="4">
    <source>
        <dbReference type="ARBA" id="ARBA00022840"/>
    </source>
</evidence>
<dbReference type="PANTHER" id="PTHR30258:SF1">
    <property type="entry name" value="PROTEIN TRANSPORT PROTEIN HOFB HOMOLOG"/>
    <property type="match status" value="1"/>
</dbReference>
<accession>A0A7X1AW26</accession>
<organism evidence="10 11">
    <name type="scientific">Puniceicoccus vermicola</name>
    <dbReference type="NCBI Taxonomy" id="388746"/>
    <lineage>
        <taxon>Bacteria</taxon>
        <taxon>Pseudomonadati</taxon>
        <taxon>Verrucomicrobiota</taxon>
        <taxon>Opitutia</taxon>
        <taxon>Puniceicoccales</taxon>
        <taxon>Puniceicoccaceae</taxon>
        <taxon>Puniceicoccus</taxon>
    </lineage>
</organism>
<evidence type="ECO:0000313" key="11">
    <source>
        <dbReference type="Proteomes" id="UP000525652"/>
    </source>
</evidence>
<dbReference type="EMBL" id="JACHVA010000040">
    <property type="protein sequence ID" value="MBC2600959.1"/>
    <property type="molecule type" value="Genomic_DNA"/>
</dbReference>
<dbReference type="EC" id="7.4.2.8" evidence="7"/>
<feature type="domain" description="Bacterial type II secretion system protein E" evidence="9">
    <location>
        <begin position="383"/>
        <end position="397"/>
    </location>
</feature>
<evidence type="ECO:0000256" key="3">
    <source>
        <dbReference type="ARBA" id="ARBA00022741"/>
    </source>
</evidence>
<evidence type="ECO:0000256" key="5">
    <source>
        <dbReference type="ARBA" id="ARBA00022927"/>
    </source>
</evidence>
<dbReference type="InterPro" id="IPR027417">
    <property type="entry name" value="P-loop_NTPase"/>
</dbReference>
<dbReference type="InterPro" id="IPR001482">
    <property type="entry name" value="T2SS/T4SS_dom"/>
</dbReference>
<dbReference type="GO" id="GO:0016887">
    <property type="term" value="F:ATP hydrolysis activity"/>
    <property type="evidence" value="ECO:0007669"/>
    <property type="project" value="TreeGrafter"/>
</dbReference>
<keyword evidence="11" id="KW-1185">Reference proteome</keyword>
<dbReference type="Proteomes" id="UP000525652">
    <property type="component" value="Unassembled WGS sequence"/>
</dbReference>
<dbReference type="InterPro" id="IPR003593">
    <property type="entry name" value="AAA+_ATPase"/>
</dbReference>
<evidence type="ECO:0000256" key="7">
    <source>
        <dbReference type="ARBA" id="ARBA00024382"/>
    </source>
</evidence>
<dbReference type="SUPFAM" id="SSF160246">
    <property type="entry name" value="EspE N-terminal domain-like"/>
    <property type="match status" value="1"/>
</dbReference>
<keyword evidence="4" id="KW-0067">ATP-binding</keyword>
<dbReference type="FunFam" id="3.30.450.90:FF:000001">
    <property type="entry name" value="Type II secretion system ATPase GspE"/>
    <property type="match status" value="1"/>
</dbReference>
<name>A0A7X1AW26_9BACT</name>
<keyword evidence="2" id="KW-0813">Transport</keyword>